<dbReference type="InterPro" id="IPR001789">
    <property type="entry name" value="Sig_transdc_resp-reg_receiver"/>
</dbReference>
<dbReference type="SUPFAM" id="SSF52172">
    <property type="entry name" value="CheY-like"/>
    <property type="match status" value="1"/>
</dbReference>
<dbReference type="InterPro" id="IPR011006">
    <property type="entry name" value="CheY-like_superfamily"/>
</dbReference>
<dbReference type="PROSITE" id="PS50110">
    <property type="entry name" value="RESPONSE_REGULATORY"/>
    <property type="match status" value="1"/>
</dbReference>
<dbReference type="PANTHER" id="PTHR44591">
    <property type="entry name" value="STRESS RESPONSE REGULATOR PROTEIN 1"/>
    <property type="match status" value="1"/>
</dbReference>
<reference evidence="4 5" key="1">
    <citation type="submission" date="2019-02" db="EMBL/GenBank/DDBJ databases">
        <title>Deep-cultivation of Planctomycetes and their phenomic and genomic characterization uncovers novel biology.</title>
        <authorList>
            <person name="Wiegand S."/>
            <person name="Jogler M."/>
            <person name="Boedeker C."/>
            <person name="Pinto D."/>
            <person name="Vollmers J."/>
            <person name="Rivas-Marin E."/>
            <person name="Kohn T."/>
            <person name="Peeters S.H."/>
            <person name="Heuer A."/>
            <person name="Rast P."/>
            <person name="Oberbeckmann S."/>
            <person name="Bunk B."/>
            <person name="Jeske O."/>
            <person name="Meyerdierks A."/>
            <person name="Storesund J.E."/>
            <person name="Kallscheuer N."/>
            <person name="Luecker S."/>
            <person name="Lage O.M."/>
            <person name="Pohl T."/>
            <person name="Merkel B.J."/>
            <person name="Hornburger P."/>
            <person name="Mueller R.-W."/>
            <person name="Bruemmer F."/>
            <person name="Labrenz M."/>
            <person name="Spormann A.M."/>
            <person name="Op den Camp H."/>
            <person name="Overmann J."/>
            <person name="Amann R."/>
            <person name="Jetten M.S.M."/>
            <person name="Mascher T."/>
            <person name="Medema M.H."/>
            <person name="Devos D.P."/>
            <person name="Kaster A.-K."/>
            <person name="Ovreas L."/>
            <person name="Rohde M."/>
            <person name="Galperin M.Y."/>
            <person name="Jogler C."/>
        </authorList>
    </citation>
    <scope>NUCLEOTIDE SEQUENCE [LARGE SCALE GENOMIC DNA]</scope>
    <source>
        <strain evidence="4 5">ETA_A8</strain>
    </source>
</reference>
<dbReference type="GO" id="GO:0000160">
    <property type="term" value="P:phosphorelay signal transduction system"/>
    <property type="evidence" value="ECO:0007669"/>
    <property type="project" value="InterPro"/>
</dbReference>
<evidence type="ECO:0000259" key="3">
    <source>
        <dbReference type="PROSITE" id="PS50110"/>
    </source>
</evidence>
<evidence type="ECO:0000256" key="1">
    <source>
        <dbReference type="ARBA" id="ARBA00022553"/>
    </source>
</evidence>
<keyword evidence="5" id="KW-1185">Reference proteome</keyword>
<dbReference type="PANTHER" id="PTHR44591:SF3">
    <property type="entry name" value="RESPONSE REGULATORY DOMAIN-CONTAINING PROTEIN"/>
    <property type="match status" value="1"/>
</dbReference>
<feature type="domain" description="Response regulatory" evidence="3">
    <location>
        <begin position="17"/>
        <end position="126"/>
    </location>
</feature>
<dbReference type="RefSeq" id="WP_202921358.1">
    <property type="nucleotide sequence ID" value="NZ_CP036274.1"/>
</dbReference>
<protein>
    <submittedName>
        <fullName evidence="4">KDP operon transcriptional regulatory protein KdpE</fullName>
    </submittedName>
</protein>
<gene>
    <name evidence="4" type="primary">kdpE_2</name>
    <name evidence="4" type="ORF">ETAA8_63430</name>
</gene>
<dbReference type="Pfam" id="PF00072">
    <property type="entry name" value="Response_reg"/>
    <property type="match status" value="1"/>
</dbReference>
<dbReference type="KEGG" id="aagg:ETAA8_63430"/>
<evidence type="ECO:0000313" key="4">
    <source>
        <dbReference type="EMBL" id="QDU31190.1"/>
    </source>
</evidence>
<sequence>MNRSYPESSRPDSTQPSVLLVEPSSEAREVLATILQLRGLRIFEADEPRHGLVIARAERPDVIVLDFDQPCVDDGVQNDFAAETRHPNTGLIVLGNSPPHRQAQTDRFVAKPFHYGPLVQAIERLAGNKAA</sequence>
<evidence type="ECO:0000313" key="5">
    <source>
        <dbReference type="Proteomes" id="UP000315017"/>
    </source>
</evidence>
<dbReference type="Gene3D" id="3.40.50.2300">
    <property type="match status" value="1"/>
</dbReference>
<dbReference type="AlphaFoldDB" id="A0A517YLU8"/>
<dbReference type="EMBL" id="CP036274">
    <property type="protein sequence ID" value="QDU31190.1"/>
    <property type="molecule type" value="Genomic_DNA"/>
</dbReference>
<name>A0A517YLU8_9BACT</name>
<proteinExistence type="predicted"/>
<accession>A0A517YLU8</accession>
<feature type="modified residue" description="4-aspartylphosphate" evidence="2">
    <location>
        <position position="66"/>
    </location>
</feature>
<evidence type="ECO:0000256" key="2">
    <source>
        <dbReference type="PROSITE-ProRule" id="PRU00169"/>
    </source>
</evidence>
<dbReference type="Proteomes" id="UP000315017">
    <property type="component" value="Chromosome"/>
</dbReference>
<keyword evidence="1 2" id="KW-0597">Phosphoprotein</keyword>
<organism evidence="4 5">
    <name type="scientific">Anatilimnocola aggregata</name>
    <dbReference type="NCBI Taxonomy" id="2528021"/>
    <lineage>
        <taxon>Bacteria</taxon>
        <taxon>Pseudomonadati</taxon>
        <taxon>Planctomycetota</taxon>
        <taxon>Planctomycetia</taxon>
        <taxon>Pirellulales</taxon>
        <taxon>Pirellulaceae</taxon>
        <taxon>Anatilimnocola</taxon>
    </lineage>
</organism>
<dbReference type="InterPro" id="IPR050595">
    <property type="entry name" value="Bact_response_regulator"/>
</dbReference>